<sequence>MEEDPNSTQYFEGDYNGDGISDLLFLIRNRETGKPRKAEKKEDTTSNCTQTVIKDTIR</sequence>
<organism evidence="1 2">
    <name type="scientific">Leptospira weilii str. Ecochallenge</name>
    <dbReference type="NCBI Taxonomy" id="1049986"/>
    <lineage>
        <taxon>Bacteria</taxon>
        <taxon>Pseudomonadati</taxon>
        <taxon>Spirochaetota</taxon>
        <taxon>Spirochaetia</taxon>
        <taxon>Leptospirales</taxon>
        <taxon>Leptospiraceae</taxon>
        <taxon>Leptospira</taxon>
    </lineage>
</organism>
<dbReference type="EMBL" id="AHMI02000034">
    <property type="protein sequence ID" value="EMY16280.1"/>
    <property type="molecule type" value="Genomic_DNA"/>
</dbReference>
<dbReference type="AlphaFoldDB" id="N1UJS0"/>
<proteinExistence type="predicted"/>
<evidence type="ECO:0008006" key="3">
    <source>
        <dbReference type="Google" id="ProtNLM"/>
    </source>
</evidence>
<accession>N1UJS0</accession>
<evidence type="ECO:0000313" key="2">
    <source>
        <dbReference type="Proteomes" id="UP000012249"/>
    </source>
</evidence>
<dbReference type="Proteomes" id="UP000012249">
    <property type="component" value="Unassembled WGS sequence"/>
</dbReference>
<gene>
    <name evidence="1" type="ORF">LEP1GSC043_0119</name>
</gene>
<comment type="caution">
    <text evidence="1">The sequence shown here is derived from an EMBL/GenBank/DDBJ whole genome shotgun (WGS) entry which is preliminary data.</text>
</comment>
<evidence type="ECO:0000313" key="1">
    <source>
        <dbReference type="EMBL" id="EMY16280.1"/>
    </source>
</evidence>
<protein>
    <recommendedName>
        <fullName evidence="3">VCBS repeat protein</fullName>
    </recommendedName>
</protein>
<reference evidence="1 2" key="1">
    <citation type="submission" date="2013-02" db="EMBL/GenBank/DDBJ databases">
        <authorList>
            <person name="Harkins D.M."/>
            <person name="Durkin A.S."/>
            <person name="Brinkac L.M."/>
            <person name="Haft D.H."/>
            <person name="Selengut J.D."/>
            <person name="Sanka R."/>
            <person name="DePew J."/>
            <person name="Purushe J."/>
            <person name="Haake D.A."/>
            <person name="Matsunaga J."/>
            <person name="Vinetz J.M."/>
            <person name="Sutton G.G."/>
            <person name="Nierman W.C."/>
            <person name="Fouts D.E."/>
        </authorList>
    </citation>
    <scope>NUCLEOTIDE SEQUENCE [LARGE SCALE GENOMIC DNA]</scope>
    <source>
        <strain evidence="1 2">Ecochallenge</strain>
    </source>
</reference>
<name>N1UJS0_9LEPT</name>